<evidence type="ECO:0000313" key="12">
    <source>
        <dbReference type="EMBL" id="PKY12218.1"/>
    </source>
</evidence>
<comment type="subunit">
    <text evidence="9">The Tat system comprises two distinct complexes: a TatABC complex, containing multiple copies of TatA, TatB and TatC subunits, and a separate TatA complex, containing only TatA subunits. Substrates initially bind to the TatABC complex, which probably triggers association of the separate TatA complex to form the active translocon.</text>
</comment>
<keyword evidence="3 9" id="KW-1003">Cell membrane</keyword>
<dbReference type="PANTHER" id="PTHR33162">
    <property type="entry name" value="SEC-INDEPENDENT PROTEIN TRANSLOCASE PROTEIN TATA, CHLOROPLASTIC"/>
    <property type="match status" value="1"/>
</dbReference>
<evidence type="ECO:0000256" key="4">
    <source>
        <dbReference type="ARBA" id="ARBA00022692"/>
    </source>
</evidence>
<dbReference type="Pfam" id="PF02416">
    <property type="entry name" value="TatA_B_E"/>
    <property type="match status" value="1"/>
</dbReference>
<keyword evidence="7 9" id="KW-0811">Translocation</keyword>
<dbReference type="PRINTS" id="PR01506">
    <property type="entry name" value="TATBPROTEIN"/>
</dbReference>
<sequence>MFDFSFGELALLGIIVLLVVGPEKMPEMARTAGKWYGVMRRTMTGLRSEVEQQLLLDELRKEADNLRDYANEELLPGDITASSTLRASSENAPVSATVSPPESHVGRQAELDIDTFPPSIHAEDRPGPEDRLH</sequence>
<feature type="compositionally biased region" description="Polar residues" evidence="10">
    <location>
        <begin position="80"/>
        <end position="100"/>
    </location>
</feature>
<organism evidence="12 13">
    <name type="scientific">Acidithiobacillus marinus</name>
    <dbReference type="NCBI Taxonomy" id="187490"/>
    <lineage>
        <taxon>Bacteria</taxon>
        <taxon>Pseudomonadati</taxon>
        <taxon>Pseudomonadota</taxon>
        <taxon>Acidithiobacillia</taxon>
        <taxon>Acidithiobacillales</taxon>
        <taxon>Acidithiobacillaceae</taxon>
        <taxon>Acidithiobacillus</taxon>
    </lineage>
</organism>
<dbReference type="RefSeq" id="WP_101536420.1">
    <property type="nucleotide sequence ID" value="NZ_MXAV01000002.1"/>
</dbReference>
<reference evidence="12 13" key="1">
    <citation type="submission" date="2017-03" db="EMBL/GenBank/DDBJ databases">
        <title>Draft genime sequence of the acidophilic sulfur-oxidizing bacterium Acidithiobacillus sp. SH, isolated from seawater.</title>
        <authorList>
            <person name="Sharmin S."/>
            <person name="Tokuhisa M."/>
            <person name="Kanao T."/>
            <person name="Kamimura K."/>
        </authorList>
    </citation>
    <scope>NUCLEOTIDE SEQUENCE [LARGE SCALE GENOMIC DNA]</scope>
    <source>
        <strain evidence="12 13">SH</strain>
    </source>
</reference>
<feature type="region of interest" description="Disordered" evidence="10">
    <location>
        <begin position="80"/>
        <end position="133"/>
    </location>
</feature>
<dbReference type="InParanoid" id="A0A2I1DQS4"/>
<comment type="caution">
    <text evidence="12">The sequence shown here is derived from an EMBL/GenBank/DDBJ whole genome shotgun (WGS) entry which is preliminary data.</text>
</comment>
<keyword evidence="2 9" id="KW-0813">Transport</keyword>
<dbReference type="InterPro" id="IPR018448">
    <property type="entry name" value="TatB"/>
</dbReference>
<keyword evidence="8 9" id="KW-0472">Membrane</keyword>
<evidence type="ECO:0000256" key="6">
    <source>
        <dbReference type="ARBA" id="ARBA00022989"/>
    </source>
</evidence>
<evidence type="ECO:0000256" key="5">
    <source>
        <dbReference type="ARBA" id="ARBA00022927"/>
    </source>
</evidence>
<dbReference type="NCBIfam" id="TIGR01410">
    <property type="entry name" value="tatB"/>
    <property type="match status" value="1"/>
</dbReference>
<name>A0A2I1DQS4_9PROT</name>
<protein>
    <recommendedName>
        <fullName evidence="9">Sec-independent protein translocase protein TatB</fullName>
    </recommendedName>
</protein>
<evidence type="ECO:0000313" key="13">
    <source>
        <dbReference type="Proteomes" id="UP000234329"/>
    </source>
</evidence>
<dbReference type="AlphaFoldDB" id="A0A2I1DQS4"/>
<dbReference type="GO" id="GO:0033281">
    <property type="term" value="C:TAT protein transport complex"/>
    <property type="evidence" value="ECO:0007669"/>
    <property type="project" value="UniProtKB-UniRule"/>
</dbReference>
<accession>A0A2I1DQS4</accession>
<evidence type="ECO:0000256" key="11">
    <source>
        <dbReference type="SAM" id="Phobius"/>
    </source>
</evidence>
<keyword evidence="4 9" id="KW-0812">Transmembrane</keyword>
<comment type="similarity">
    <text evidence="9">Belongs to the TatB family.</text>
</comment>
<feature type="compositionally biased region" description="Basic and acidic residues" evidence="10">
    <location>
        <begin position="121"/>
        <end position="133"/>
    </location>
</feature>
<evidence type="ECO:0000256" key="2">
    <source>
        <dbReference type="ARBA" id="ARBA00022448"/>
    </source>
</evidence>
<keyword evidence="6 9" id="KW-1133">Transmembrane helix</keyword>
<keyword evidence="13" id="KW-1185">Reference proteome</keyword>
<dbReference type="PANTHER" id="PTHR33162:SF1">
    <property type="entry name" value="SEC-INDEPENDENT PROTEIN TRANSLOCASE PROTEIN TATA, CHLOROPLASTIC"/>
    <property type="match status" value="1"/>
</dbReference>
<dbReference type="InterPro" id="IPR003369">
    <property type="entry name" value="TatA/B/E"/>
</dbReference>
<dbReference type="HAMAP" id="MF_00237">
    <property type="entry name" value="TatB"/>
    <property type="match status" value="1"/>
</dbReference>
<dbReference type="GO" id="GO:0043953">
    <property type="term" value="P:protein transport by the Tat complex"/>
    <property type="evidence" value="ECO:0007669"/>
    <property type="project" value="UniProtKB-UniRule"/>
</dbReference>
<evidence type="ECO:0000256" key="8">
    <source>
        <dbReference type="ARBA" id="ARBA00023136"/>
    </source>
</evidence>
<dbReference type="FunCoup" id="A0A2I1DQS4">
    <property type="interactions" value="216"/>
</dbReference>
<evidence type="ECO:0000256" key="3">
    <source>
        <dbReference type="ARBA" id="ARBA00022475"/>
    </source>
</evidence>
<comment type="function">
    <text evidence="9">Part of the twin-arginine translocation (Tat) system that transports large folded proteins containing a characteristic twin-arginine motif in their signal peptide across membranes. Together with TatC, TatB is part of a receptor directly interacting with Tat signal peptides. TatB may form an oligomeric binding site that transiently accommodates folded Tat precursor proteins before their translocation.</text>
</comment>
<dbReference type="OrthoDB" id="9816005at2"/>
<dbReference type="Proteomes" id="UP000234329">
    <property type="component" value="Unassembled WGS sequence"/>
</dbReference>
<evidence type="ECO:0000256" key="1">
    <source>
        <dbReference type="ARBA" id="ARBA00004167"/>
    </source>
</evidence>
<proteinExistence type="inferred from homology"/>
<dbReference type="GO" id="GO:0008320">
    <property type="term" value="F:protein transmembrane transporter activity"/>
    <property type="evidence" value="ECO:0007669"/>
    <property type="project" value="UniProtKB-UniRule"/>
</dbReference>
<keyword evidence="5 9" id="KW-0653">Protein transport</keyword>
<evidence type="ECO:0000256" key="9">
    <source>
        <dbReference type="HAMAP-Rule" id="MF_00237"/>
    </source>
</evidence>
<dbReference type="EMBL" id="MXAV01000002">
    <property type="protein sequence ID" value="PKY12218.1"/>
    <property type="molecule type" value="Genomic_DNA"/>
</dbReference>
<evidence type="ECO:0000256" key="10">
    <source>
        <dbReference type="SAM" id="MobiDB-lite"/>
    </source>
</evidence>
<evidence type="ECO:0000256" key="7">
    <source>
        <dbReference type="ARBA" id="ARBA00023010"/>
    </source>
</evidence>
<gene>
    <name evidence="9" type="primary">tatB</name>
    <name evidence="12" type="ORF">B1757_00275</name>
</gene>
<feature type="transmembrane region" description="Helical" evidence="11">
    <location>
        <begin position="6"/>
        <end position="22"/>
    </location>
</feature>
<comment type="subcellular location">
    <subcellularLocation>
        <location evidence="9">Cell membrane</location>
        <topology evidence="9">Single-pass membrane protein</topology>
    </subcellularLocation>
    <subcellularLocation>
        <location evidence="1">Membrane</location>
        <topology evidence="1">Single-pass membrane protein</topology>
    </subcellularLocation>
</comment>
<dbReference type="Gene3D" id="1.20.5.3310">
    <property type="match status" value="1"/>
</dbReference>